<dbReference type="HOGENOM" id="CLU_3137397_0_0_9"/>
<dbReference type="OrthoDB" id="2738636at2"/>
<protein>
    <recommendedName>
        <fullName evidence="3">YrzO-like protein</fullName>
    </recommendedName>
</protein>
<evidence type="ECO:0000313" key="1">
    <source>
        <dbReference type="EMBL" id="EON72125.1"/>
    </source>
</evidence>
<name>R7ZDB8_LYSSH</name>
<comment type="caution">
    <text evidence="1">The sequence shown here is derived from an EMBL/GenBank/DDBJ whole genome shotgun (WGS) entry which is preliminary data.</text>
</comment>
<organism evidence="1 2">
    <name type="scientific">Lysinibacillus sphaericus OT4b.31</name>
    <dbReference type="NCBI Taxonomy" id="1285586"/>
    <lineage>
        <taxon>Bacteria</taxon>
        <taxon>Bacillati</taxon>
        <taxon>Bacillota</taxon>
        <taxon>Bacilli</taxon>
        <taxon>Bacillales</taxon>
        <taxon>Bacillaceae</taxon>
        <taxon>Lysinibacillus</taxon>
    </lineage>
</organism>
<proteinExistence type="predicted"/>
<dbReference type="EMBL" id="AQPX01000019">
    <property type="protein sequence ID" value="EON72125.1"/>
    <property type="molecule type" value="Genomic_DNA"/>
</dbReference>
<accession>R7ZDB8</accession>
<gene>
    <name evidence="1" type="ORF">H131_12603</name>
</gene>
<reference evidence="1 2" key="1">
    <citation type="submission" date="2013-04" db="EMBL/GenBank/DDBJ databases">
        <title>Draft genome of the heavy metal tolerant bacterium Lysinibacillus sphaericus strain OT4b.31.</title>
        <authorList>
            <person name="Pena-Montenegro T.D."/>
            <person name="Dussan J."/>
        </authorList>
    </citation>
    <scope>NUCLEOTIDE SEQUENCE [LARGE SCALE GENOMIC DNA]</scope>
    <source>
        <strain evidence="1 2">OT4b.31</strain>
    </source>
</reference>
<evidence type="ECO:0008006" key="3">
    <source>
        <dbReference type="Google" id="ProtNLM"/>
    </source>
</evidence>
<dbReference type="AlphaFoldDB" id="R7ZDB8"/>
<dbReference type="Proteomes" id="UP000013911">
    <property type="component" value="Unassembled WGS sequence"/>
</dbReference>
<evidence type="ECO:0000313" key="2">
    <source>
        <dbReference type="Proteomes" id="UP000013911"/>
    </source>
</evidence>
<sequence length="49" mass="5639">MLTSLSFFFAAGIACELVAINRNGRRKIKQQEEMILLLRDLLQQKNKST</sequence>
<dbReference type="PATRIC" id="fig|1285586.5.peg.2569"/>
<dbReference type="Pfam" id="PF14142">
    <property type="entry name" value="YrzO"/>
    <property type="match status" value="1"/>
</dbReference>
<dbReference type="RefSeq" id="WP_010859457.1">
    <property type="nucleotide sequence ID" value="NZ_KB933398.1"/>
</dbReference>
<dbReference type="InterPro" id="IPR025417">
    <property type="entry name" value="YrzO-like"/>
</dbReference>
<dbReference type="eggNOG" id="ENOG502ZJRS">
    <property type="taxonomic scope" value="Bacteria"/>
</dbReference>